<keyword evidence="2" id="KW-1185">Reference proteome</keyword>
<dbReference type="Gene3D" id="3.30.1240.10">
    <property type="match status" value="1"/>
</dbReference>
<reference evidence="1 2" key="1">
    <citation type="journal article" date="2019" name="Int. J. Syst. Evol. Microbiol.">
        <title>The Global Catalogue of Microorganisms (GCM) 10K type strain sequencing project: providing services to taxonomists for standard genome sequencing and annotation.</title>
        <authorList>
            <consortium name="The Broad Institute Genomics Platform"/>
            <consortium name="The Broad Institute Genome Sequencing Center for Infectious Disease"/>
            <person name="Wu L."/>
            <person name="Ma J."/>
        </authorList>
    </citation>
    <scope>NUCLEOTIDE SEQUENCE [LARGE SCALE GENOMIC DNA]</scope>
    <source>
        <strain evidence="1 2">JCM 3146</strain>
    </source>
</reference>
<dbReference type="PANTHER" id="PTHR10000">
    <property type="entry name" value="PHOSPHOSERINE PHOSPHATASE"/>
    <property type="match status" value="1"/>
</dbReference>
<protein>
    <submittedName>
        <fullName evidence="1">HAD family hydrolase</fullName>
    </submittedName>
</protein>
<dbReference type="InterPro" id="IPR023214">
    <property type="entry name" value="HAD_sf"/>
</dbReference>
<dbReference type="NCBIfam" id="TIGR01484">
    <property type="entry name" value="HAD-SF-IIB"/>
    <property type="match status" value="1"/>
</dbReference>
<sequence length="280" mass="28715">MSCGIRLIAADLDGTLLPHARDPSAPGPAPSARVRAALRGVLDAGIHVVVATGRPGRQARRLTAGLGVHDLAVCANGAEIYDLRAGAVVRRSFLSAAGAREVIAQVRASMPEAVFAWEDSDGIGHETRWNTPFVEPPVEVGDPAGLLNRPIGKLLARHPDLGPAELAARVRAGGGAADGLTLTWSTGPILEILARGTSKGAALESLARRLGVAADEVMAIGDAPNDLSMLAFAGRAVATGDAPSAVRAAADLVTGPDDPDGVARVLERLLPWERSQGGSS</sequence>
<organism evidence="1 2">
    <name type="scientific">Actinoallomurus spadix</name>
    <dbReference type="NCBI Taxonomy" id="79912"/>
    <lineage>
        <taxon>Bacteria</taxon>
        <taxon>Bacillati</taxon>
        <taxon>Actinomycetota</taxon>
        <taxon>Actinomycetes</taxon>
        <taxon>Streptosporangiales</taxon>
        <taxon>Thermomonosporaceae</taxon>
        <taxon>Actinoallomurus</taxon>
    </lineage>
</organism>
<evidence type="ECO:0000313" key="1">
    <source>
        <dbReference type="EMBL" id="GAA0314906.1"/>
    </source>
</evidence>
<dbReference type="SUPFAM" id="SSF56784">
    <property type="entry name" value="HAD-like"/>
    <property type="match status" value="1"/>
</dbReference>
<comment type="caution">
    <text evidence="1">The sequence shown here is derived from an EMBL/GenBank/DDBJ whole genome shotgun (WGS) entry which is preliminary data.</text>
</comment>
<dbReference type="EMBL" id="BAAABM010000002">
    <property type="protein sequence ID" value="GAA0314906.1"/>
    <property type="molecule type" value="Genomic_DNA"/>
</dbReference>
<dbReference type="PANTHER" id="PTHR10000:SF8">
    <property type="entry name" value="HAD SUPERFAMILY HYDROLASE-LIKE, TYPE 3"/>
    <property type="match status" value="1"/>
</dbReference>
<keyword evidence="1" id="KW-0378">Hydrolase</keyword>
<dbReference type="InterPro" id="IPR036412">
    <property type="entry name" value="HAD-like_sf"/>
</dbReference>
<gene>
    <name evidence="1" type="ORF">GCM10010151_01220</name>
</gene>
<dbReference type="CDD" id="cd07516">
    <property type="entry name" value="HAD_Pase"/>
    <property type="match status" value="1"/>
</dbReference>
<proteinExistence type="predicted"/>
<accession>A0ABN0VQR2</accession>
<dbReference type="Proteomes" id="UP001501822">
    <property type="component" value="Unassembled WGS sequence"/>
</dbReference>
<dbReference type="InterPro" id="IPR006379">
    <property type="entry name" value="HAD-SF_hydro_IIB"/>
</dbReference>
<dbReference type="GO" id="GO:0016787">
    <property type="term" value="F:hydrolase activity"/>
    <property type="evidence" value="ECO:0007669"/>
    <property type="project" value="UniProtKB-KW"/>
</dbReference>
<name>A0ABN0VQR2_9ACTN</name>
<evidence type="ECO:0000313" key="2">
    <source>
        <dbReference type="Proteomes" id="UP001501822"/>
    </source>
</evidence>
<dbReference type="Pfam" id="PF08282">
    <property type="entry name" value="Hydrolase_3"/>
    <property type="match status" value="1"/>
</dbReference>
<dbReference type="RefSeq" id="WP_252809604.1">
    <property type="nucleotide sequence ID" value="NZ_BAAABM010000002.1"/>
</dbReference>
<dbReference type="Gene3D" id="3.40.50.1000">
    <property type="entry name" value="HAD superfamily/HAD-like"/>
    <property type="match status" value="1"/>
</dbReference>